<evidence type="ECO:0000256" key="5">
    <source>
        <dbReference type="ARBA" id="ARBA00023136"/>
    </source>
</evidence>
<evidence type="ECO:0000256" key="4">
    <source>
        <dbReference type="ARBA" id="ARBA00022989"/>
    </source>
</evidence>
<keyword evidence="4 6" id="KW-1133">Transmembrane helix</keyword>
<dbReference type="PANTHER" id="PTHR47089:SF1">
    <property type="entry name" value="GUANOSINE ABC TRANSPORTER PERMEASE PROTEIN NUPP"/>
    <property type="match status" value="1"/>
</dbReference>
<evidence type="ECO:0000256" key="2">
    <source>
        <dbReference type="ARBA" id="ARBA00022475"/>
    </source>
</evidence>
<dbReference type="Pfam" id="PF02653">
    <property type="entry name" value="BPD_transp_2"/>
    <property type="match status" value="1"/>
</dbReference>
<comment type="caution">
    <text evidence="7">The sequence shown here is derived from an EMBL/GenBank/DDBJ whole genome shotgun (WGS) entry which is preliminary data.</text>
</comment>
<sequence>MWVKVEPRQEASRRVIYATPVLAVGLTVLSGYFLFLFLGLAPAKTLYHFLISPTLTFYGWSELCVKAGPLVLIASGLAIGFRANVWNIGAEGQLTLGAVGAGGVALAFWGESGLWILPLMCLAGILGGMLYAAIPAFLKTRYEVSEILTSLMLTYVATLALGILVYGPWRDPMGFNFPQTRMFSDSALLPLILDGTRMHLGILVTLAVAVAAWMMMARTVIGFQIKVVGLAPAAARFAGFSRNRTVWFSLLLSGGLAGLAGTFEIAGPIGQLVPHLTPGYGFTAIIVAFLGRLHPLGIIASGFLMAISYNGGEIAQVEDRLPQAATGVFQGMLLFYLLACDFLSRYRIRLAATRREASPS</sequence>
<accession>A0A2N3PVI6</accession>
<feature type="transmembrane region" description="Helical" evidence="6">
    <location>
        <begin position="198"/>
        <end position="216"/>
    </location>
</feature>
<feature type="transmembrane region" description="Helical" evidence="6">
    <location>
        <begin position="115"/>
        <end position="138"/>
    </location>
</feature>
<keyword evidence="3 6" id="KW-0812">Transmembrane</keyword>
<feature type="transmembrane region" description="Helical" evidence="6">
    <location>
        <begin position="150"/>
        <end position="169"/>
    </location>
</feature>
<evidence type="ECO:0000256" key="1">
    <source>
        <dbReference type="ARBA" id="ARBA00004651"/>
    </source>
</evidence>
<dbReference type="AlphaFoldDB" id="A0A2N3PVI6"/>
<feature type="transmembrane region" description="Helical" evidence="6">
    <location>
        <begin position="246"/>
        <end position="267"/>
    </location>
</feature>
<gene>
    <name evidence="7" type="ORF">CWS72_11195</name>
</gene>
<dbReference type="RefSeq" id="WP_101250695.1">
    <property type="nucleotide sequence ID" value="NZ_PIUM01000011.1"/>
</dbReference>
<dbReference type="GO" id="GO:0005886">
    <property type="term" value="C:plasma membrane"/>
    <property type="evidence" value="ECO:0007669"/>
    <property type="project" value="UniProtKB-SubCell"/>
</dbReference>
<evidence type="ECO:0000256" key="3">
    <source>
        <dbReference type="ARBA" id="ARBA00022692"/>
    </source>
</evidence>
<feature type="transmembrane region" description="Helical" evidence="6">
    <location>
        <begin position="279"/>
        <end position="307"/>
    </location>
</feature>
<name>A0A2N3PVI6_9PROT</name>
<evidence type="ECO:0000256" key="6">
    <source>
        <dbReference type="SAM" id="Phobius"/>
    </source>
</evidence>
<evidence type="ECO:0000313" key="8">
    <source>
        <dbReference type="Proteomes" id="UP000233293"/>
    </source>
</evidence>
<dbReference type="PANTHER" id="PTHR47089">
    <property type="entry name" value="ABC TRANSPORTER, PERMEASE PROTEIN"/>
    <property type="match status" value="1"/>
</dbReference>
<feature type="transmembrane region" description="Helical" evidence="6">
    <location>
        <begin position="21"/>
        <end position="40"/>
    </location>
</feature>
<feature type="transmembrane region" description="Helical" evidence="6">
    <location>
        <begin position="93"/>
        <end position="109"/>
    </location>
</feature>
<evidence type="ECO:0000313" key="7">
    <source>
        <dbReference type="EMBL" id="PKU24409.1"/>
    </source>
</evidence>
<organism evidence="7 8">
    <name type="scientific">Telmatospirillum siberiense</name>
    <dbReference type="NCBI Taxonomy" id="382514"/>
    <lineage>
        <taxon>Bacteria</taxon>
        <taxon>Pseudomonadati</taxon>
        <taxon>Pseudomonadota</taxon>
        <taxon>Alphaproteobacteria</taxon>
        <taxon>Rhodospirillales</taxon>
        <taxon>Rhodospirillaceae</taxon>
        <taxon>Telmatospirillum</taxon>
    </lineage>
</organism>
<proteinExistence type="predicted"/>
<dbReference type="OrthoDB" id="9809785at2"/>
<keyword evidence="8" id="KW-1185">Reference proteome</keyword>
<comment type="subcellular location">
    <subcellularLocation>
        <location evidence="1">Cell membrane</location>
        <topology evidence="1">Multi-pass membrane protein</topology>
    </subcellularLocation>
</comment>
<keyword evidence="2" id="KW-1003">Cell membrane</keyword>
<reference evidence="8" key="1">
    <citation type="submission" date="2017-12" db="EMBL/GenBank/DDBJ databases">
        <title>Draft genome sequence of Telmatospirillum siberiense 26-4b1T, an acidotolerant peatland alphaproteobacterium potentially involved in sulfur cycling.</title>
        <authorList>
            <person name="Hausmann B."/>
            <person name="Pjevac P."/>
            <person name="Schreck K."/>
            <person name="Herbold C.W."/>
            <person name="Daims H."/>
            <person name="Wagner M."/>
            <person name="Pester M."/>
            <person name="Loy A."/>
        </authorList>
    </citation>
    <scope>NUCLEOTIDE SEQUENCE [LARGE SCALE GENOMIC DNA]</scope>
    <source>
        <strain evidence="8">26-4b1</strain>
    </source>
</reference>
<keyword evidence="5 6" id="KW-0472">Membrane</keyword>
<dbReference type="CDD" id="cd06580">
    <property type="entry name" value="TM_PBP1_transp_TpRbsC_like"/>
    <property type="match status" value="1"/>
</dbReference>
<dbReference type="EMBL" id="PIUM01000011">
    <property type="protein sequence ID" value="PKU24409.1"/>
    <property type="molecule type" value="Genomic_DNA"/>
</dbReference>
<dbReference type="InterPro" id="IPR001851">
    <property type="entry name" value="ABC_transp_permease"/>
</dbReference>
<dbReference type="GO" id="GO:0022857">
    <property type="term" value="F:transmembrane transporter activity"/>
    <property type="evidence" value="ECO:0007669"/>
    <property type="project" value="InterPro"/>
</dbReference>
<dbReference type="Proteomes" id="UP000233293">
    <property type="component" value="Unassembled WGS sequence"/>
</dbReference>
<feature type="transmembrane region" description="Helical" evidence="6">
    <location>
        <begin position="60"/>
        <end position="81"/>
    </location>
</feature>
<protein>
    <submittedName>
        <fullName evidence="7">Sugar ABC transporter permease</fullName>
    </submittedName>
</protein>